<dbReference type="Proteomes" id="UP000886339">
    <property type="component" value="Unassembled WGS sequence"/>
</dbReference>
<feature type="non-terminal residue" evidence="8">
    <location>
        <position position="1"/>
    </location>
</feature>
<dbReference type="PROSITE" id="PS51733">
    <property type="entry name" value="BPL_LPL_CATALYTIC"/>
    <property type="match status" value="1"/>
</dbReference>
<comment type="catalytic activity">
    <reaction evidence="6">
        <text>biotin + L-lysyl-[protein] + ATP = N(6)-biotinyl-L-lysyl-[protein] + AMP + diphosphate + H(+)</text>
        <dbReference type="Rhea" id="RHEA:11756"/>
        <dbReference type="Rhea" id="RHEA-COMP:9752"/>
        <dbReference type="Rhea" id="RHEA-COMP:10505"/>
        <dbReference type="ChEBI" id="CHEBI:15378"/>
        <dbReference type="ChEBI" id="CHEBI:29969"/>
        <dbReference type="ChEBI" id="CHEBI:30616"/>
        <dbReference type="ChEBI" id="CHEBI:33019"/>
        <dbReference type="ChEBI" id="CHEBI:57586"/>
        <dbReference type="ChEBI" id="CHEBI:83144"/>
        <dbReference type="ChEBI" id="CHEBI:456215"/>
        <dbReference type="EC" id="6.3.4.15"/>
    </reaction>
</comment>
<dbReference type="GO" id="GO:0005524">
    <property type="term" value="F:ATP binding"/>
    <property type="evidence" value="ECO:0007669"/>
    <property type="project" value="UniProtKB-KW"/>
</dbReference>
<dbReference type="InterPro" id="IPR004408">
    <property type="entry name" value="Biotin_CoA_COase_ligase"/>
</dbReference>
<evidence type="ECO:0000256" key="3">
    <source>
        <dbReference type="ARBA" id="ARBA00022840"/>
    </source>
</evidence>
<evidence type="ECO:0000256" key="5">
    <source>
        <dbReference type="ARBA" id="ARBA00024227"/>
    </source>
</evidence>
<dbReference type="AlphaFoldDB" id="A0A831WB15"/>
<dbReference type="SUPFAM" id="SSF55681">
    <property type="entry name" value="Class II aaRS and biotin synthetases"/>
    <property type="match status" value="1"/>
</dbReference>
<evidence type="ECO:0000256" key="4">
    <source>
        <dbReference type="ARBA" id="ARBA00023267"/>
    </source>
</evidence>
<proteinExistence type="predicted"/>
<evidence type="ECO:0000259" key="7">
    <source>
        <dbReference type="PROSITE" id="PS51733"/>
    </source>
</evidence>
<dbReference type="Gene3D" id="1.10.10.10">
    <property type="entry name" value="Winged helix-like DNA-binding domain superfamily/Winged helix DNA-binding domain"/>
    <property type="match status" value="1"/>
</dbReference>
<evidence type="ECO:0000313" key="8">
    <source>
        <dbReference type="EMBL" id="HEC05825.1"/>
    </source>
</evidence>
<dbReference type="Pfam" id="PF03099">
    <property type="entry name" value="BPL_LplA_LipB"/>
    <property type="match status" value="1"/>
</dbReference>
<dbReference type="Gene3D" id="2.30.30.100">
    <property type="match status" value="1"/>
</dbReference>
<dbReference type="Pfam" id="PF02237">
    <property type="entry name" value="BPL_C"/>
    <property type="match status" value="1"/>
</dbReference>
<dbReference type="PANTHER" id="PTHR12835:SF5">
    <property type="entry name" value="BIOTIN--PROTEIN LIGASE"/>
    <property type="match status" value="1"/>
</dbReference>
<keyword evidence="2" id="KW-0547">Nucleotide-binding</keyword>
<dbReference type="SUPFAM" id="SSF50037">
    <property type="entry name" value="C-terminal domain of transcriptional repressors"/>
    <property type="match status" value="1"/>
</dbReference>
<name>A0A831WB15_9GAMM</name>
<dbReference type="InterPro" id="IPR045864">
    <property type="entry name" value="aa-tRNA-synth_II/BPL/LPL"/>
</dbReference>
<dbReference type="EMBL" id="DRLF01000118">
    <property type="protein sequence ID" value="HEC05825.1"/>
    <property type="molecule type" value="Genomic_DNA"/>
</dbReference>
<dbReference type="Gene3D" id="3.30.930.10">
    <property type="entry name" value="Bira Bifunctional Protein, Domain 2"/>
    <property type="match status" value="1"/>
</dbReference>
<evidence type="ECO:0000256" key="6">
    <source>
        <dbReference type="ARBA" id="ARBA00047846"/>
    </source>
</evidence>
<evidence type="ECO:0000256" key="2">
    <source>
        <dbReference type="ARBA" id="ARBA00022741"/>
    </source>
</evidence>
<gene>
    <name evidence="8" type="primary">birA</name>
    <name evidence="8" type="ORF">ENJ12_03170</name>
</gene>
<comment type="caution">
    <text evidence="8">The sequence shown here is derived from an EMBL/GenBank/DDBJ whole genome shotgun (WGS) entry which is preliminary data.</text>
</comment>
<keyword evidence="4" id="KW-0092">Biotin</keyword>
<keyword evidence="3" id="KW-0067">ATP-binding</keyword>
<dbReference type="GO" id="GO:0005737">
    <property type="term" value="C:cytoplasm"/>
    <property type="evidence" value="ECO:0007669"/>
    <property type="project" value="TreeGrafter"/>
</dbReference>
<feature type="domain" description="BPL/LPL catalytic" evidence="7">
    <location>
        <begin position="40"/>
        <end position="235"/>
    </location>
</feature>
<sequence length="297" mass="31922">RAAIWKRIQRLNAFPGIEIASVRGKGHRLKAPLELLSEDAIRGRIQPELQHRLTELKVLPVVSSTNAFLADQCSPYLHCGQACMAEYQSAGRGRRGRQWVSVFGSSVCLSLAWRFDLSMADLAGLSIAVGVTVAGVLTDAGLKGHGLKWPNDIHVNGKKLAGILVEASGEMEGPCQAIIGVGLNVHLPAAVAGEIDQPWTDLASCLQAPPGRNRLAGDLIDALMQACVRYQQRGLAPFLETWKAYDVYIGQEVKLLMGKDTITGIYTGLSEQGGLVLDGPGGRQTWYSGEVSLRGKA</sequence>
<protein>
    <recommendedName>
        <fullName evidence="5">biotin--[biotin carboxyl-carrier protein] ligase</fullName>
        <ecNumber evidence="5">6.3.4.15</ecNumber>
    </recommendedName>
</protein>
<organism evidence="8">
    <name type="scientific">Thiolapillus brandeum</name>
    <dbReference type="NCBI Taxonomy" id="1076588"/>
    <lineage>
        <taxon>Bacteria</taxon>
        <taxon>Pseudomonadati</taxon>
        <taxon>Pseudomonadota</taxon>
        <taxon>Gammaproteobacteria</taxon>
        <taxon>Chromatiales</taxon>
        <taxon>Sedimenticolaceae</taxon>
        <taxon>Thiolapillus</taxon>
    </lineage>
</organism>
<dbReference type="CDD" id="cd16442">
    <property type="entry name" value="BPL"/>
    <property type="match status" value="1"/>
</dbReference>
<dbReference type="PANTHER" id="PTHR12835">
    <property type="entry name" value="BIOTIN PROTEIN LIGASE"/>
    <property type="match status" value="1"/>
</dbReference>
<dbReference type="NCBIfam" id="NF008847">
    <property type="entry name" value="PRK11886.1-2"/>
    <property type="match status" value="1"/>
</dbReference>
<dbReference type="InterPro" id="IPR036388">
    <property type="entry name" value="WH-like_DNA-bd_sf"/>
</dbReference>
<accession>A0A831WB15</accession>
<reference evidence="8" key="1">
    <citation type="journal article" date="2020" name="mSystems">
        <title>Genome- and Community-Level Interaction Insights into Carbon Utilization and Element Cycling Functions of Hydrothermarchaeota in Hydrothermal Sediment.</title>
        <authorList>
            <person name="Zhou Z."/>
            <person name="Liu Y."/>
            <person name="Xu W."/>
            <person name="Pan J."/>
            <person name="Luo Z.H."/>
            <person name="Li M."/>
        </authorList>
    </citation>
    <scope>NUCLEOTIDE SEQUENCE [LARGE SCALE GENOMIC DNA]</scope>
    <source>
        <strain evidence="8">HyVt-458</strain>
    </source>
</reference>
<dbReference type="EC" id="6.3.4.15" evidence="5"/>
<evidence type="ECO:0000256" key="1">
    <source>
        <dbReference type="ARBA" id="ARBA00022598"/>
    </source>
</evidence>
<dbReference type="InterPro" id="IPR004143">
    <property type="entry name" value="BPL_LPL_catalytic"/>
</dbReference>
<dbReference type="GO" id="GO:0004077">
    <property type="term" value="F:biotin--[biotin carboxyl-carrier protein] ligase activity"/>
    <property type="evidence" value="ECO:0007669"/>
    <property type="project" value="UniProtKB-EC"/>
</dbReference>
<keyword evidence="1 8" id="KW-0436">Ligase</keyword>
<dbReference type="InterPro" id="IPR008988">
    <property type="entry name" value="Transcriptional_repressor_C"/>
</dbReference>
<dbReference type="InterPro" id="IPR003142">
    <property type="entry name" value="BPL_C"/>
</dbReference>
<dbReference type="NCBIfam" id="TIGR00121">
    <property type="entry name" value="birA_ligase"/>
    <property type="match status" value="1"/>
</dbReference>